<reference evidence="1" key="1">
    <citation type="submission" date="2013-11" db="EMBL/GenBank/DDBJ databases">
        <title>Draft genome sequence of the broad-host-range Rhizobium sp. LPU83 strain, a member of the low-genetic diversity Oregon-like Rhizobium sp. group.</title>
        <authorList>
            <person name="Wibberg D."/>
            <person name="Puehler A."/>
            <person name="Schlueter A."/>
        </authorList>
    </citation>
    <scope>NUCLEOTIDE SEQUENCE [LARGE SCALE GENOMIC DNA]</scope>
    <source>
        <strain evidence="1">LPU83</strain>
    </source>
</reference>
<accession>W6RFV0</accession>
<dbReference type="AlphaFoldDB" id="W6RFV0"/>
<dbReference type="EMBL" id="HG916852">
    <property type="protein sequence ID" value="CDM59215.1"/>
    <property type="molecule type" value="Genomic_DNA"/>
</dbReference>
<dbReference type="HOGENOM" id="CLU_157258_0_0_5"/>
<gene>
    <name evidence="1" type="ORF">LPU83_3572</name>
</gene>
<evidence type="ECO:0000313" key="2">
    <source>
        <dbReference type="Proteomes" id="UP000019443"/>
    </source>
</evidence>
<evidence type="ECO:0000313" key="1">
    <source>
        <dbReference type="EMBL" id="CDM59215.1"/>
    </source>
</evidence>
<sequence length="133" mass="14189">MRWQPICRFAKNEYSRIPAMLIQGEGEMGAASGAAFNAAILAATLVAPSTAFSAGALNVDARAHTCSQISQIIRQNKKVFVRSGFGGSSFRYPPAKCGLGNGRSTANVRDARGKQCVLDYACVYDSGSFYNNP</sequence>
<dbReference type="PATRIC" id="fig|348824.6.peg.3838"/>
<name>W6RFV0_9HYPH</name>
<dbReference type="KEGG" id="rhl:LPU83_3572"/>
<dbReference type="eggNOG" id="ENOG502ZYX7">
    <property type="taxonomic scope" value="Bacteria"/>
</dbReference>
<proteinExistence type="predicted"/>
<protein>
    <submittedName>
        <fullName evidence="1">Uncharacterized protein</fullName>
    </submittedName>
</protein>
<dbReference type="Proteomes" id="UP000019443">
    <property type="component" value="Chromosome"/>
</dbReference>
<organism evidence="1 2">
    <name type="scientific">Rhizobium favelukesii</name>
    <dbReference type="NCBI Taxonomy" id="348824"/>
    <lineage>
        <taxon>Bacteria</taxon>
        <taxon>Pseudomonadati</taxon>
        <taxon>Pseudomonadota</taxon>
        <taxon>Alphaproteobacteria</taxon>
        <taxon>Hyphomicrobiales</taxon>
        <taxon>Rhizobiaceae</taxon>
        <taxon>Rhizobium/Agrobacterium group</taxon>
        <taxon>Rhizobium</taxon>
    </lineage>
</organism>
<keyword evidence="2" id="KW-1185">Reference proteome</keyword>